<dbReference type="InterPro" id="IPR014710">
    <property type="entry name" value="RmlC-like_jellyroll"/>
</dbReference>
<dbReference type="AlphaFoldDB" id="A0A3F3H4D6"/>
<dbReference type="InterPro" id="IPR011051">
    <property type="entry name" value="RmlC_Cupin_sf"/>
</dbReference>
<proteinExistence type="predicted"/>
<keyword evidence="5" id="KW-1185">Reference proteome</keyword>
<sequence length="143" mass="16321">MRITALEIQESADTTYRLFDFNRIDPVTQNKRDLQVQQGIDAITLTQGQQQLNQKQELIEQAVVKTLVDQPPFTLNHWSVRGKSRLTCRQPFTLLVAVAGEIDLNFNGQRLTLTAGTTLLLTPENDYYYLSGHGEFFLAWPHS</sequence>
<evidence type="ECO:0000259" key="3">
    <source>
        <dbReference type="Pfam" id="PF21621"/>
    </source>
</evidence>
<protein>
    <recommendedName>
        <fullName evidence="1">Phosphohexomutase</fullName>
    </recommendedName>
    <alternativeName>
        <fullName evidence="2">Phosphomannose isomerase</fullName>
    </alternativeName>
</protein>
<feature type="domain" description="Mannose-6-phosphate isomerase cupin" evidence="3">
    <location>
        <begin position="65"/>
        <end position="137"/>
    </location>
</feature>
<gene>
    <name evidence="4" type="ORF">FPFC_050250</name>
</gene>
<organism evidence="4 5">
    <name type="scientific">Fructobacillus pseudoficulneus</name>
    <dbReference type="NCBI Taxonomy" id="220714"/>
    <lineage>
        <taxon>Bacteria</taxon>
        <taxon>Bacillati</taxon>
        <taxon>Bacillota</taxon>
        <taxon>Bacilli</taxon>
        <taxon>Lactobacillales</taxon>
        <taxon>Lactobacillaceae</taxon>
        <taxon>Fructobacillus</taxon>
    </lineage>
</organism>
<evidence type="ECO:0000256" key="2">
    <source>
        <dbReference type="ARBA" id="ARBA00030762"/>
    </source>
</evidence>
<dbReference type="SUPFAM" id="SSF51182">
    <property type="entry name" value="RmlC-like cupins"/>
    <property type="match status" value="1"/>
</dbReference>
<dbReference type="GO" id="GO:0016853">
    <property type="term" value="F:isomerase activity"/>
    <property type="evidence" value="ECO:0007669"/>
    <property type="project" value="UniProtKB-KW"/>
</dbReference>
<dbReference type="Pfam" id="PF21621">
    <property type="entry name" value="MPI_cupin_dom"/>
    <property type="match status" value="1"/>
</dbReference>
<dbReference type="Gene3D" id="2.60.120.10">
    <property type="entry name" value="Jelly Rolls"/>
    <property type="match status" value="2"/>
</dbReference>
<dbReference type="Proteomes" id="UP000061227">
    <property type="component" value="Unassembled WGS sequence"/>
</dbReference>
<name>A0A3F3H4D6_9LACO</name>
<evidence type="ECO:0000256" key="1">
    <source>
        <dbReference type="ARBA" id="ARBA00029741"/>
    </source>
</evidence>
<keyword evidence="4" id="KW-0413">Isomerase</keyword>
<reference evidence="4 5" key="1">
    <citation type="journal article" date="2015" name="BMC Genomics">
        <title>Comparative genomics of Fructobacillus spp. and Leuconostoc spp. reveals niche-specific evolution of Fructobacillus spp.</title>
        <authorList>
            <person name="Endo A."/>
            <person name="Tanizawa Y."/>
            <person name="Tanaka N."/>
            <person name="Maeno S."/>
            <person name="Kumar H."/>
            <person name="Shiwa Y."/>
            <person name="Okada S."/>
            <person name="Yoshikawa H."/>
            <person name="Dicks L."/>
            <person name="Nakagawa J."/>
            <person name="Arita M."/>
        </authorList>
    </citation>
    <scope>NUCLEOTIDE SEQUENCE [LARGE SCALE GENOMIC DNA]</scope>
    <source>
        <strain evidence="4 5">DSM 15468</strain>
    </source>
</reference>
<dbReference type="InterPro" id="IPR049071">
    <property type="entry name" value="MPI_cupin_dom"/>
</dbReference>
<accession>A0A3F3H4D6</accession>
<dbReference type="EMBL" id="DF968067">
    <property type="protein sequence ID" value="GAP03208.1"/>
    <property type="molecule type" value="Genomic_DNA"/>
</dbReference>
<evidence type="ECO:0000313" key="5">
    <source>
        <dbReference type="Proteomes" id="UP000061227"/>
    </source>
</evidence>
<evidence type="ECO:0000313" key="4">
    <source>
        <dbReference type="EMBL" id="GAP03208.1"/>
    </source>
</evidence>